<comment type="similarity">
    <text evidence="1">Belongs to the helicase family. RecQ subfamily.</text>
</comment>
<name>A0A6J8F2D1_MYTCO</name>
<dbReference type="SMART" id="SM01265">
    <property type="entry name" value="Mab-21"/>
    <property type="match status" value="1"/>
</dbReference>
<dbReference type="InterPro" id="IPR001650">
    <property type="entry name" value="Helicase_C-like"/>
</dbReference>
<dbReference type="InterPro" id="IPR046903">
    <property type="entry name" value="Mab-21-like_nuc_Trfase"/>
</dbReference>
<keyword evidence="3" id="KW-0547">Nucleotide-binding</keyword>
<dbReference type="PANTHER" id="PTHR13710">
    <property type="entry name" value="DNA HELICASE RECQ FAMILY MEMBER"/>
    <property type="match status" value="1"/>
</dbReference>
<dbReference type="GO" id="GO:0005694">
    <property type="term" value="C:chromosome"/>
    <property type="evidence" value="ECO:0007669"/>
    <property type="project" value="TreeGrafter"/>
</dbReference>
<evidence type="ECO:0000259" key="10">
    <source>
        <dbReference type="Pfam" id="PF03281"/>
    </source>
</evidence>
<organism evidence="12 13">
    <name type="scientific">Mytilus coruscus</name>
    <name type="common">Sea mussel</name>
    <dbReference type="NCBI Taxonomy" id="42192"/>
    <lineage>
        <taxon>Eukaryota</taxon>
        <taxon>Metazoa</taxon>
        <taxon>Spiralia</taxon>
        <taxon>Lophotrochozoa</taxon>
        <taxon>Mollusca</taxon>
        <taxon>Bivalvia</taxon>
        <taxon>Autobranchia</taxon>
        <taxon>Pteriomorphia</taxon>
        <taxon>Mytilida</taxon>
        <taxon>Mytiloidea</taxon>
        <taxon>Mytilidae</taxon>
        <taxon>Mytilinae</taxon>
        <taxon>Mytilus</taxon>
    </lineage>
</organism>
<dbReference type="Proteomes" id="UP000507470">
    <property type="component" value="Unassembled WGS sequence"/>
</dbReference>
<dbReference type="EMBL" id="CACVKT020010330">
    <property type="protein sequence ID" value="CAC5425926.1"/>
    <property type="molecule type" value="Genomic_DNA"/>
</dbReference>
<feature type="domain" description="Mab-21-like nucleotidyltransferase" evidence="10">
    <location>
        <begin position="476"/>
        <end position="556"/>
    </location>
</feature>
<dbReference type="GO" id="GO:0009378">
    <property type="term" value="F:four-way junction helicase activity"/>
    <property type="evidence" value="ECO:0007669"/>
    <property type="project" value="TreeGrafter"/>
</dbReference>
<dbReference type="Pfam" id="PF20266">
    <property type="entry name" value="Mab-21_C"/>
    <property type="match status" value="1"/>
</dbReference>
<dbReference type="EC" id="5.6.2.4" evidence="6"/>
<dbReference type="InterPro" id="IPR027417">
    <property type="entry name" value="P-loop_NTPase"/>
</dbReference>
<dbReference type="AlphaFoldDB" id="A0A6J8F2D1"/>
<feature type="domain" description="DEAD/DEAH-box helicase" evidence="8">
    <location>
        <begin position="9"/>
        <end position="72"/>
    </location>
</feature>
<feature type="compositionally biased region" description="Polar residues" evidence="7">
    <location>
        <begin position="441"/>
        <end position="463"/>
    </location>
</feature>
<evidence type="ECO:0000256" key="5">
    <source>
        <dbReference type="ARBA" id="ARBA00034617"/>
    </source>
</evidence>
<evidence type="ECO:0000313" key="13">
    <source>
        <dbReference type="Proteomes" id="UP000507470"/>
    </source>
</evidence>
<dbReference type="GO" id="GO:0000723">
    <property type="term" value="P:telomere maintenance"/>
    <property type="evidence" value="ECO:0007669"/>
    <property type="project" value="TreeGrafter"/>
</dbReference>
<dbReference type="GO" id="GO:0043138">
    <property type="term" value="F:3'-5' DNA helicase activity"/>
    <property type="evidence" value="ECO:0007669"/>
    <property type="project" value="UniProtKB-EC"/>
</dbReference>
<dbReference type="Gene3D" id="3.40.50.300">
    <property type="entry name" value="P-loop containing nucleotide triphosphate hydrolases"/>
    <property type="match status" value="2"/>
</dbReference>
<evidence type="ECO:0000256" key="3">
    <source>
        <dbReference type="ARBA" id="ARBA00022741"/>
    </source>
</evidence>
<dbReference type="GO" id="GO:0005737">
    <property type="term" value="C:cytoplasm"/>
    <property type="evidence" value="ECO:0007669"/>
    <property type="project" value="TreeGrafter"/>
</dbReference>
<dbReference type="InterPro" id="IPR024810">
    <property type="entry name" value="MAB21L/cGLR"/>
</dbReference>
<dbReference type="InterPro" id="IPR046906">
    <property type="entry name" value="Mab-21_HhH/H2TH-like"/>
</dbReference>
<keyword evidence="4" id="KW-0067">ATP-binding</keyword>
<dbReference type="SUPFAM" id="SSF52540">
    <property type="entry name" value="P-loop containing nucleoside triphosphate hydrolases"/>
    <property type="match status" value="1"/>
</dbReference>
<feature type="domain" description="Mab-21-like HhH/H2TH-like" evidence="11">
    <location>
        <begin position="568"/>
        <end position="652"/>
    </location>
</feature>
<evidence type="ECO:0000259" key="11">
    <source>
        <dbReference type="Pfam" id="PF20266"/>
    </source>
</evidence>
<evidence type="ECO:0000256" key="2">
    <source>
        <dbReference type="ARBA" id="ARBA00008307"/>
    </source>
</evidence>
<sequence length="1029" mass="119183">MKFEVKDEQIEVALAVINGRNVLGLLPTGYGKTLCIVLPTILSDESMITLVVSPLTSLIDDQISSLRGFNFRCTKIGSDMDKDDILGRSFFDVPVMALTATSTKEVKADIFKYLQLSDECTDIVFKSPDRANIYIQFYKRVTSDYDESLKWLIDHLRIRGIASKKNIVYCRSIDRVSEIFCTLKDCLGLKAYIDGIKDPNNILIEMFHKSTHQDSKDRILKEFKLKESRIRCVIATVALGMGLDIRDIKTEEEHLTMNEEEKSTFMMETMRAIGFSKTEVHIRRLKWNYLCFTDNLFQKYDEDLLEIVHTGSAADGMTGGPYFGGEPSDFDTMSVLKRMQLLSDDESVDMFYTREDMKSVISEVDLMKFQIRVQAIADREFPGYYKLKVVQTYVDPEVFINKDGHYYLQNYLGRLEKTIYDIANKSGLIQEDNYPLKRSFKTSLRSPHGPASTSKGSETGQSLQHIRQMVGRKDKQIQKYIEFDMDNVDAVLYRGWPEEANSWISRVRPSGWPNSRIIEKISSFPCYLAPAGHFDSHDREIQWRLSFNHAEQTLVEEFSEVQIATYALLKIILKDYIKTKDKDTVLSSYIMKTIVYWCSETYEDDFKDTNFFPFTVFCLKMLRKCITNKHLPNYFIENRNMLNSKFTSEAAHSLLEALDIFINDVTEVVVLLSFQKIFTRSSEDRSVLHMAKCQSIALGWLEARLGILERLFFIGNNNSLWENYVPYRPKENLNRFSLLLKYSEKFPGNLWLFKRLIKNCMGMLSYSVYLRESRACPGHLQIAKEMLEQTEEVDGSGFPLKTATFYYAEGELDHAAEICDRVLNRGIQVQYRGRYVDYLYEILKILINQIIGTDDQEVLDRLMVDIKKDISGIEDFTILYSRNKSEFERNLLNTPSIAYEEMCFDVTFMAAEIEILPLPLQFEIVSHGIFTSFLKFMCSFKQRDESSCRRVLSAMTDLHLQIEEYYHVLSHNLMASCFAIFGEMKAAAFHIMKSVKINPTNNNVSFWYLSATIKNFMPLFKQFNQDAAN</sequence>
<dbReference type="Pfam" id="PF00270">
    <property type="entry name" value="DEAD"/>
    <property type="match status" value="1"/>
</dbReference>
<accession>A0A6J8F2D1</accession>
<dbReference type="OrthoDB" id="6109774at2759"/>
<gene>
    <name evidence="12" type="ORF">MCOR_57695</name>
</gene>
<evidence type="ECO:0000256" key="7">
    <source>
        <dbReference type="SAM" id="MobiDB-lite"/>
    </source>
</evidence>
<evidence type="ECO:0000256" key="4">
    <source>
        <dbReference type="ARBA" id="ARBA00022840"/>
    </source>
</evidence>
<keyword evidence="13" id="KW-1185">Reference proteome</keyword>
<comment type="similarity">
    <text evidence="2">Belongs to the mab-21 family.</text>
</comment>
<evidence type="ECO:0000259" key="9">
    <source>
        <dbReference type="Pfam" id="PF00271"/>
    </source>
</evidence>
<feature type="region of interest" description="Disordered" evidence="7">
    <location>
        <begin position="440"/>
        <end position="463"/>
    </location>
</feature>
<dbReference type="GO" id="GO:0005654">
    <property type="term" value="C:nucleoplasm"/>
    <property type="evidence" value="ECO:0007669"/>
    <property type="project" value="TreeGrafter"/>
</dbReference>
<dbReference type="Gene3D" id="1.10.1410.40">
    <property type="match status" value="1"/>
</dbReference>
<dbReference type="Pfam" id="PF00271">
    <property type="entry name" value="Helicase_C"/>
    <property type="match status" value="1"/>
</dbReference>
<reference evidence="12 13" key="1">
    <citation type="submission" date="2020-06" db="EMBL/GenBank/DDBJ databases">
        <authorList>
            <person name="Li R."/>
            <person name="Bekaert M."/>
        </authorList>
    </citation>
    <scope>NUCLEOTIDE SEQUENCE [LARGE SCALE GENOMIC DNA]</scope>
    <source>
        <strain evidence="13">wild</strain>
    </source>
</reference>
<protein>
    <recommendedName>
        <fullName evidence="6">DNA 3'-5' helicase</fullName>
        <ecNumber evidence="6">5.6.2.4</ecNumber>
    </recommendedName>
</protein>
<evidence type="ECO:0000256" key="1">
    <source>
        <dbReference type="ARBA" id="ARBA00005446"/>
    </source>
</evidence>
<dbReference type="PANTHER" id="PTHR13710:SF157">
    <property type="entry name" value="DNA HELICASE"/>
    <property type="match status" value="1"/>
</dbReference>
<evidence type="ECO:0000259" key="8">
    <source>
        <dbReference type="Pfam" id="PF00270"/>
    </source>
</evidence>
<evidence type="ECO:0000256" key="6">
    <source>
        <dbReference type="ARBA" id="ARBA00034808"/>
    </source>
</evidence>
<dbReference type="GO" id="GO:0005524">
    <property type="term" value="F:ATP binding"/>
    <property type="evidence" value="ECO:0007669"/>
    <property type="project" value="UniProtKB-KW"/>
</dbReference>
<dbReference type="Pfam" id="PF03281">
    <property type="entry name" value="Mab-21"/>
    <property type="match status" value="1"/>
</dbReference>
<dbReference type="GO" id="GO:0000724">
    <property type="term" value="P:double-strand break repair via homologous recombination"/>
    <property type="evidence" value="ECO:0007669"/>
    <property type="project" value="TreeGrafter"/>
</dbReference>
<feature type="domain" description="Helicase C-terminal" evidence="9">
    <location>
        <begin position="165"/>
        <end position="249"/>
    </location>
</feature>
<comment type="catalytic activity">
    <reaction evidence="5">
        <text>Couples ATP hydrolysis with the unwinding of duplex DNA by translocating in the 3'-5' direction.</text>
        <dbReference type="EC" id="5.6.2.4"/>
    </reaction>
</comment>
<dbReference type="InterPro" id="IPR011545">
    <property type="entry name" value="DEAD/DEAH_box_helicase_dom"/>
</dbReference>
<dbReference type="GO" id="GO:0003676">
    <property type="term" value="F:nucleic acid binding"/>
    <property type="evidence" value="ECO:0007669"/>
    <property type="project" value="InterPro"/>
</dbReference>
<evidence type="ECO:0000313" key="12">
    <source>
        <dbReference type="EMBL" id="CAC5425926.1"/>
    </source>
</evidence>
<proteinExistence type="inferred from homology"/>